<evidence type="ECO:0000313" key="3">
    <source>
        <dbReference type="Proteomes" id="UP000245926"/>
    </source>
</evidence>
<evidence type="ECO:0000259" key="1">
    <source>
        <dbReference type="Pfam" id="PF08670"/>
    </source>
</evidence>
<organism evidence="2 3">
    <name type="scientific">Methylobacterium durans</name>
    <dbReference type="NCBI Taxonomy" id="2202825"/>
    <lineage>
        <taxon>Bacteria</taxon>
        <taxon>Pseudomonadati</taxon>
        <taxon>Pseudomonadota</taxon>
        <taxon>Alphaproteobacteria</taxon>
        <taxon>Hyphomicrobiales</taxon>
        <taxon>Methylobacteriaceae</taxon>
        <taxon>Methylobacterium</taxon>
    </lineage>
</organism>
<protein>
    <submittedName>
        <fullName evidence="2">MEKHLA domain-containing protein</fullName>
    </submittedName>
</protein>
<name>A0A2U8WD67_9HYPH</name>
<dbReference type="InterPro" id="IPR013978">
    <property type="entry name" value="MEKHLA"/>
</dbReference>
<evidence type="ECO:0000313" key="2">
    <source>
        <dbReference type="EMBL" id="AWN43246.1"/>
    </source>
</evidence>
<dbReference type="RefSeq" id="WP_109893865.1">
    <property type="nucleotide sequence ID" value="NZ_CP029550.1"/>
</dbReference>
<dbReference type="InterPro" id="IPR035965">
    <property type="entry name" value="PAS-like_dom_sf"/>
</dbReference>
<dbReference type="Proteomes" id="UP000245926">
    <property type="component" value="Chromosome"/>
</dbReference>
<sequence length="148" mass="15944">MSGLALDPGFFALLTGSHARLVGRPLVPAGCGPDWLYAAAPFAVLAHDGAADPRFVYANRTAQGCFGYDWDAFTALPSRLSAEAPERAARQALLDRVARDGFATGYRGVRIAASGRRFWIEDGTVWQLVDADGTPRGQAATFTRWRDA</sequence>
<dbReference type="Pfam" id="PF08670">
    <property type="entry name" value="MEKHLA"/>
    <property type="match status" value="1"/>
</dbReference>
<dbReference type="AlphaFoldDB" id="A0A2U8WD67"/>
<dbReference type="Gene3D" id="3.30.450.20">
    <property type="entry name" value="PAS domain"/>
    <property type="match status" value="1"/>
</dbReference>
<dbReference type="KEGG" id="mets:DK389_25515"/>
<keyword evidence="3" id="KW-1185">Reference proteome</keyword>
<dbReference type="SUPFAM" id="SSF55785">
    <property type="entry name" value="PYP-like sensor domain (PAS domain)"/>
    <property type="match status" value="1"/>
</dbReference>
<reference evidence="3" key="1">
    <citation type="submission" date="2018-05" db="EMBL/GenBank/DDBJ databases">
        <title>Complete Genome Sequence of Methylobacterium sp. 17SD2-17.</title>
        <authorList>
            <person name="Srinivasan S."/>
        </authorList>
    </citation>
    <scope>NUCLEOTIDE SEQUENCE [LARGE SCALE GENOMIC DNA]</scope>
    <source>
        <strain evidence="3">17SD2-17</strain>
    </source>
</reference>
<feature type="domain" description="MEKHLA" evidence="1">
    <location>
        <begin position="11"/>
        <end position="146"/>
    </location>
</feature>
<proteinExistence type="predicted"/>
<gene>
    <name evidence="2" type="ORF">DK389_25515</name>
</gene>
<dbReference type="OrthoDB" id="9794448at2"/>
<dbReference type="EMBL" id="CP029550">
    <property type="protein sequence ID" value="AWN43246.1"/>
    <property type="molecule type" value="Genomic_DNA"/>
</dbReference>
<accession>A0A2U8WD67</accession>